<dbReference type="OrthoDB" id="4843387at2759"/>
<name>A0A7J6KMD5_PERCH</name>
<feature type="non-terminal residue" evidence="1">
    <location>
        <position position="319"/>
    </location>
</feature>
<protein>
    <recommendedName>
        <fullName evidence="3">Tc1-like transposase DDE domain-containing protein</fullName>
    </recommendedName>
</protein>
<evidence type="ECO:0000313" key="2">
    <source>
        <dbReference type="Proteomes" id="UP000591131"/>
    </source>
</evidence>
<dbReference type="EMBL" id="JAAPAO010001981">
    <property type="protein sequence ID" value="KAF4648455.1"/>
    <property type="molecule type" value="Genomic_DNA"/>
</dbReference>
<comment type="caution">
    <text evidence="1">The sequence shown here is derived from an EMBL/GenBank/DDBJ whole genome shotgun (WGS) entry which is preliminary data.</text>
</comment>
<reference evidence="1 2" key="1">
    <citation type="submission" date="2020-04" db="EMBL/GenBank/DDBJ databases">
        <title>Perkinsus chesapeaki whole genome sequence.</title>
        <authorList>
            <person name="Bogema D.R."/>
        </authorList>
    </citation>
    <scope>NUCLEOTIDE SEQUENCE [LARGE SCALE GENOMIC DNA]</scope>
    <source>
        <strain evidence="1">ATCC PRA-425</strain>
    </source>
</reference>
<dbReference type="Gene3D" id="3.30.420.10">
    <property type="entry name" value="Ribonuclease H-like superfamily/Ribonuclease H"/>
    <property type="match status" value="1"/>
</dbReference>
<dbReference type="InterPro" id="IPR036397">
    <property type="entry name" value="RNaseH_sf"/>
</dbReference>
<dbReference type="GO" id="GO:0003676">
    <property type="term" value="F:nucleic acid binding"/>
    <property type="evidence" value="ECO:0007669"/>
    <property type="project" value="InterPro"/>
</dbReference>
<feature type="non-terminal residue" evidence="1">
    <location>
        <position position="1"/>
    </location>
</feature>
<proteinExistence type="predicted"/>
<evidence type="ECO:0008006" key="3">
    <source>
        <dbReference type="Google" id="ProtNLM"/>
    </source>
</evidence>
<keyword evidence="2" id="KW-1185">Reference proteome</keyword>
<evidence type="ECO:0000313" key="1">
    <source>
        <dbReference type="EMBL" id="KAF4648455.1"/>
    </source>
</evidence>
<dbReference type="AlphaFoldDB" id="A0A7J6KMD5"/>
<gene>
    <name evidence="1" type="ORF">FOL47_003206</name>
</gene>
<organism evidence="1 2">
    <name type="scientific">Perkinsus chesapeaki</name>
    <name type="common">Clam parasite</name>
    <name type="synonym">Perkinsus andrewsi</name>
    <dbReference type="NCBI Taxonomy" id="330153"/>
    <lineage>
        <taxon>Eukaryota</taxon>
        <taxon>Sar</taxon>
        <taxon>Alveolata</taxon>
        <taxon>Perkinsozoa</taxon>
        <taxon>Perkinsea</taxon>
        <taxon>Perkinsida</taxon>
        <taxon>Perkinsidae</taxon>
        <taxon>Perkinsus</taxon>
    </lineage>
</organism>
<sequence>ELRKVIAKIRGKWVGKSSVSRIFKGLGLGSFIRQRGSRLTSKHEERRFAFASHWMNKSPQWWERVLITDEKMWELHPAAANRQVNRLRAKRASEILTLETDKFPAKLHCWGAMSARGVLKLRWIEGTLDGPSYVKILESVKDDEELPELFPPGVPWVFEDDSASPHVSSVAREWKEQNFESRFLVFHSATRKHQGVPVDELEWFHPPKLDDVWPIERLWAIVSNRVMKPNSCPGSNDKVAWKNLIEDAWKSIPASTFVRLVHAIPAKLAEIVRVGGERIGAQWSSRGKERACDCPTCISYDAVDAFSDSGESGSSFDSD</sequence>
<accession>A0A7J6KMD5</accession>
<dbReference type="Proteomes" id="UP000591131">
    <property type="component" value="Unassembled WGS sequence"/>
</dbReference>